<feature type="domain" description="WAP" evidence="3">
    <location>
        <begin position="27"/>
        <end position="74"/>
    </location>
</feature>
<dbReference type="OMA" id="DNVRCIR"/>
<evidence type="ECO:0000256" key="2">
    <source>
        <dbReference type="SAM" id="SignalP"/>
    </source>
</evidence>
<evidence type="ECO:0000313" key="5">
    <source>
        <dbReference type="Proteomes" id="UP000594220"/>
    </source>
</evidence>
<reference evidence="4" key="2">
    <citation type="submission" date="2025-09" db="UniProtKB">
        <authorList>
            <consortium name="Ensembl"/>
        </authorList>
    </citation>
    <scope>IDENTIFICATION</scope>
</reference>
<dbReference type="Gene3D" id="4.10.75.10">
    <property type="entry name" value="Elafin-like"/>
    <property type="match status" value="1"/>
</dbReference>
<keyword evidence="1" id="KW-1015">Disulfide bond</keyword>
<feature type="chain" id="PRO_5029633129" description="WAP domain-containing protein" evidence="2">
    <location>
        <begin position="25"/>
        <end position="92"/>
    </location>
</feature>
<keyword evidence="2" id="KW-0732">Signal</keyword>
<proteinExistence type="predicted"/>
<dbReference type="PRINTS" id="PR00003">
    <property type="entry name" value="4DISULPHCORE"/>
</dbReference>
<dbReference type="InterPro" id="IPR008197">
    <property type="entry name" value="WAP_dom"/>
</dbReference>
<dbReference type="PANTHER" id="PTHR47769">
    <property type="entry name" value="WAP FOUR-DISULFIDE CORE DOMAIN PROTEIN 8"/>
    <property type="match status" value="1"/>
</dbReference>
<evidence type="ECO:0000259" key="3">
    <source>
        <dbReference type="PROSITE" id="PS51390"/>
    </source>
</evidence>
<evidence type="ECO:0000313" key="4">
    <source>
        <dbReference type="Ensembl" id="ENSCPRP00005011536.1"/>
    </source>
</evidence>
<dbReference type="Pfam" id="PF00095">
    <property type="entry name" value="WAP"/>
    <property type="match status" value="1"/>
</dbReference>
<accession>A0A7M4EMW4</accession>
<evidence type="ECO:0000256" key="1">
    <source>
        <dbReference type="ARBA" id="ARBA00023157"/>
    </source>
</evidence>
<keyword evidence="5" id="KW-1185">Reference proteome</keyword>
<name>A0A7M4EMW4_CROPO</name>
<dbReference type="GO" id="GO:0030414">
    <property type="term" value="F:peptidase inhibitor activity"/>
    <property type="evidence" value="ECO:0007669"/>
    <property type="project" value="InterPro"/>
</dbReference>
<dbReference type="Ensembl" id="ENSCPRT00005013605.1">
    <property type="protein sequence ID" value="ENSCPRP00005011536.1"/>
    <property type="gene ID" value="ENSCPRG00005008215.1"/>
</dbReference>
<protein>
    <recommendedName>
        <fullName evidence="3">WAP domain-containing protein</fullName>
    </recommendedName>
</protein>
<dbReference type="SMART" id="SM00217">
    <property type="entry name" value="WAP"/>
    <property type="match status" value="1"/>
</dbReference>
<sequence length="92" mass="10205">MECEGIFLLLGILALWASLQAVSGRGEEEKPGVCPPDPVRCSEPQQNECNRDYECGAQLKCCHWRCAQRCVKPVQGALQRLPQGPVLLQLLQ</sequence>
<reference evidence="4" key="1">
    <citation type="submission" date="2025-08" db="UniProtKB">
        <authorList>
            <consortium name="Ensembl"/>
        </authorList>
    </citation>
    <scope>IDENTIFICATION</scope>
</reference>
<dbReference type="GO" id="GO:0005576">
    <property type="term" value="C:extracellular region"/>
    <property type="evidence" value="ECO:0007669"/>
    <property type="project" value="InterPro"/>
</dbReference>
<dbReference type="InterPro" id="IPR036645">
    <property type="entry name" value="Elafin-like_sf"/>
</dbReference>
<organism evidence="4 5">
    <name type="scientific">Crocodylus porosus</name>
    <name type="common">Saltwater crocodile</name>
    <name type="synonym">Estuarine crocodile</name>
    <dbReference type="NCBI Taxonomy" id="8502"/>
    <lineage>
        <taxon>Eukaryota</taxon>
        <taxon>Metazoa</taxon>
        <taxon>Chordata</taxon>
        <taxon>Craniata</taxon>
        <taxon>Vertebrata</taxon>
        <taxon>Euteleostomi</taxon>
        <taxon>Archelosauria</taxon>
        <taxon>Archosauria</taxon>
        <taxon>Crocodylia</taxon>
        <taxon>Longirostres</taxon>
        <taxon>Crocodylidae</taxon>
        <taxon>Crocodylus</taxon>
    </lineage>
</organism>
<dbReference type="PROSITE" id="PS51390">
    <property type="entry name" value="WAP"/>
    <property type="match status" value="1"/>
</dbReference>
<dbReference type="GeneTree" id="ENSGT01140000283560"/>
<dbReference type="PANTHER" id="PTHR47769:SF1">
    <property type="entry name" value="WAP FOUR-DISULFIDE CORE DOMAIN PROTEIN 8"/>
    <property type="match status" value="1"/>
</dbReference>
<dbReference type="AlphaFoldDB" id="A0A7M4EMW4"/>
<feature type="signal peptide" evidence="2">
    <location>
        <begin position="1"/>
        <end position="24"/>
    </location>
</feature>
<dbReference type="Proteomes" id="UP000594220">
    <property type="component" value="Unplaced"/>
</dbReference>
<dbReference type="SUPFAM" id="SSF57256">
    <property type="entry name" value="Elafin-like"/>
    <property type="match status" value="1"/>
</dbReference>